<dbReference type="SUPFAM" id="SSF56801">
    <property type="entry name" value="Acetyl-CoA synthetase-like"/>
    <property type="match status" value="1"/>
</dbReference>
<evidence type="ECO:0000313" key="1">
    <source>
        <dbReference type="EMBL" id="PYA62103.1"/>
    </source>
</evidence>
<reference evidence="1 2" key="2">
    <citation type="submission" date="2018-06" db="EMBL/GenBank/DDBJ databases">
        <title>Serratia marcescens genome sequencing and assembly.</title>
        <authorList>
            <person name="Martins R.C.R."/>
            <person name="Perdigao-Neto L.V."/>
            <person name="Costa S.F."/>
            <person name="Levin A.S.S."/>
        </authorList>
    </citation>
    <scope>NUCLEOTIDE SEQUENCE [LARGE SCALE GENOMIC DNA]</scope>
    <source>
        <strain evidence="1 2">1283</strain>
    </source>
</reference>
<reference evidence="2" key="1">
    <citation type="submission" date="2018-06" db="EMBL/GenBank/DDBJ databases">
        <title>Serratia marcescens genome sequencing and assembly.</title>
        <authorList>
            <person name="Martins R.C."/>
            <person name="Perdigao-Neto L.V."/>
            <person name="Costa S.F."/>
            <person name="Levin A.S.S."/>
        </authorList>
    </citation>
    <scope>NUCLEOTIDE SEQUENCE [LARGE SCALE GENOMIC DNA]</scope>
    <source>
        <strain evidence="2">1283</strain>
    </source>
</reference>
<dbReference type="Gene3D" id="3.30.559.30">
    <property type="entry name" value="Nonribosomal peptide synthetase, condensation domain"/>
    <property type="match status" value="1"/>
</dbReference>
<dbReference type="PANTHER" id="PTHR45527">
    <property type="entry name" value="NONRIBOSOMAL PEPTIDE SYNTHETASE"/>
    <property type="match status" value="1"/>
</dbReference>
<keyword evidence="2" id="KW-1185">Reference proteome</keyword>
<name>A0ABX5NAL8_SERMA</name>
<accession>A0ABX5NAL8</accession>
<feature type="non-terminal residue" evidence="1">
    <location>
        <position position="247"/>
    </location>
</feature>
<protein>
    <submittedName>
        <fullName evidence="1">Uncharacterized protein</fullName>
    </submittedName>
</protein>
<evidence type="ECO:0000313" key="2">
    <source>
        <dbReference type="Proteomes" id="UP000247823"/>
    </source>
</evidence>
<sequence length="247" mass="27360">MLAAATLYLARMCNETDFQLGWISPDDRNWGRWAHLSARVLPLQISVDHTSNFQQALAALEQEYSQLRAHADYHPALLTRDADLRAPQTWPTAVSIVSRRSAQGLQPEDEGVAAIMASGSRAVLQICKADGAFRWVYDAASVADEQMLRATQHLLMLLNDAVRAGSHRRTVGELSLVSEEERAQLLQGLNHTVASHTPAACLHRLFEAQVRRTPEAIAVTYGDDSLTYAELNTQANRWAHRLGQLGV</sequence>
<dbReference type="Gene3D" id="3.40.50.12780">
    <property type="entry name" value="N-terminal domain of ligase-like"/>
    <property type="match status" value="1"/>
</dbReference>
<dbReference type="SUPFAM" id="SSF52777">
    <property type="entry name" value="CoA-dependent acyltransferases"/>
    <property type="match status" value="1"/>
</dbReference>
<dbReference type="InterPro" id="IPR042099">
    <property type="entry name" value="ANL_N_sf"/>
</dbReference>
<organism evidence="1 2">
    <name type="scientific">Serratia marcescens</name>
    <dbReference type="NCBI Taxonomy" id="615"/>
    <lineage>
        <taxon>Bacteria</taxon>
        <taxon>Pseudomonadati</taxon>
        <taxon>Pseudomonadota</taxon>
        <taxon>Gammaproteobacteria</taxon>
        <taxon>Enterobacterales</taxon>
        <taxon>Yersiniaceae</taxon>
        <taxon>Serratia</taxon>
    </lineage>
</organism>
<dbReference type="PANTHER" id="PTHR45527:SF1">
    <property type="entry name" value="FATTY ACID SYNTHASE"/>
    <property type="match status" value="1"/>
</dbReference>
<dbReference type="Proteomes" id="UP000247823">
    <property type="component" value="Unassembled WGS sequence"/>
</dbReference>
<proteinExistence type="predicted"/>
<dbReference type="EMBL" id="QJQB01000438">
    <property type="protein sequence ID" value="PYA62103.1"/>
    <property type="molecule type" value="Genomic_DNA"/>
</dbReference>
<comment type="caution">
    <text evidence="1">The sequence shown here is derived from an EMBL/GenBank/DDBJ whole genome shotgun (WGS) entry which is preliminary data.</text>
</comment>
<gene>
    <name evidence="1" type="ORF">DMW51_19670</name>
</gene>